<dbReference type="GO" id="GO:0005886">
    <property type="term" value="C:plasma membrane"/>
    <property type="evidence" value="ECO:0007669"/>
    <property type="project" value="TreeGrafter"/>
</dbReference>
<organism evidence="6 7">
    <name type="scientific">Lentibacillus halodurans</name>
    <dbReference type="NCBI Taxonomy" id="237679"/>
    <lineage>
        <taxon>Bacteria</taxon>
        <taxon>Bacillati</taxon>
        <taxon>Bacillota</taxon>
        <taxon>Bacilli</taxon>
        <taxon>Bacillales</taxon>
        <taxon>Bacillaceae</taxon>
        <taxon>Lentibacillus</taxon>
    </lineage>
</organism>
<feature type="transmembrane region" description="Helical" evidence="5">
    <location>
        <begin position="24"/>
        <end position="41"/>
    </location>
</feature>
<evidence type="ECO:0000256" key="1">
    <source>
        <dbReference type="ARBA" id="ARBA00004141"/>
    </source>
</evidence>
<evidence type="ECO:0000313" key="7">
    <source>
        <dbReference type="Proteomes" id="UP000198642"/>
    </source>
</evidence>
<evidence type="ECO:0000313" key="6">
    <source>
        <dbReference type="EMBL" id="SFB34481.1"/>
    </source>
</evidence>
<accession>A0A1I1A943</accession>
<protein>
    <submittedName>
        <fullName evidence="6">Uncharacterized protein</fullName>
    </submittedName>
</protein>
<dbReference type="AlphaFoldDB" id="A0A1I1A943"/>
<evidence type="ECO:0000256" key="3">
    <source>
        <dbReference type="ARBA" id="ARBA00022989"/>
    </source>
</evidence>
<dbReference type="GO" id="GO:0022857">
    <property type="term" value="F:transmembrane transporter activity"/>
    <property type="evidence" value="ECO:0007669"/>
    <property type="project" value="TreeGrafter"/>
</dbReference>
<name>A0A1I1A943_9BACI</name>
<gene>
    <name evidence="6" type="ORF">SAMN04488072_11773</name>
</gene>
<sequence length="129" mass="14850">MLSFLFIVLFYRESFEHSKQKIDWWGAVTLVLAIVALMFALQLGGKHYAWGSTFIIGLFAAFVVFLVMFLYIETKAADPIISFSMFKDRLFITSCAAALLIGVAYILQPLRTFLFLYRVCLEVQRQMQV</sequence>
<reference evidence="6 7" key="1">
    <citation type="submission" date="2016-10" db="EMBL/GenBank/DDBJ databases">
        <authorList>
            <person name="de Groot N.N."/>
        </authorList>
    </citation>
    <scope>NUCLEOTIDE SEQUENCE [LARGE SCALE GENOMIC DNA]</scope>
    <source>
        <strain evidence="6 7">CGMCC 1.3702</strain>
    </source>
</reference>
<feature type="transmembrane region" description="Helical" evidence="5">
    <location>
        <begin position="48"/>
        <end position="70"/>
    </location>
</feature>
<dbReference type="PANTHER" id="PTHR23501:SF170">
    <property type="entry name" value="MULTIDRUG RESISTANCE PROTEIN 3"/>
    <property type="match status" value="1"/>
</dbReference>
<dbReference type="STRING" id="237679.SAMN04488072_11773"/>
<dbReference type="EMBL" id="FOJW01000017">
    <property type="protein sequence ID" value="SFB34481.1"/>
    <property type="molecule type" value="Genomic_DNA"/>
</dbReference>
<dbReference type="Proteomes" id="UP000198642">
    <property type="component" value="Unassembled WGS sequence"/>
</dbReference>
<evidence type="ECO:0000256" key="2">
    <source>
        <dbReference type="ARBA" id="ARBA00022692"/>
    </source>
</evidence>
<proteinExistence type="predicted"/>
<keyword evidence="2 5" id="KW-0812">Transmembrane</keyword>
<keyword evidence="4 5" id="KW-0472">Membrane</keyword>
<feature type="transmembrane region" description="Helical" evidence="5">
    <location>
        <begin position="90"/>
        <end position="107"/>
    </location>
</feature>
<dbReference type="PANTHER" id="PTHR23501">
    <property type="entry name" value="MAJOR FACILITATOR SUPERFAMILY"/>
    <property type="match status" value="1"/>
</dbReference>
<evidence type="ECO:0000256" key="5">
    <source>
        <dbReference type="SAM" id="Phobius"/>
    </source>
</evidence>
<keyword evidence="7" id="KW-1185">Reference proteome</keyword>
<evidence type="ECO:0000256" key="4">
    <source>
        <dbReference type="ARBA" id="ARBA00023136"/>
    </source>
</evidence>
<comment type="subcellular location">
    <subcellularLocation>
        <location evidence="1">Membrane</location>
        <topology evidence="1">Multi-pass membrane protein</topology>
    </subcellularLocation>
</comment>
<keyword evidence="3 5" id="KW-1133">Transmembrane helix</keyword>